<proteinExistence type="predicted"/>
<feature type="domain" description="M23ase beta-sheet core" evidence="5">
    <location>
        <begin position="226"/>
        <end position="318"/>
    </location>
</feature>
<evidence type="ECO:0000313" key="6">
    <source>
        <dbReference type="EMBL" id="GGM46139.1"/>
    </source>
</evidence>
<feature type="region of interest" description="Disordered" evidence="3">
    <location>
        <begin position="476"/>
        <end position="521"/>
    </location>
</feature>
<sequence>MSYRTKLPGGAPWRGATAFRPISRALVLTAGAALLLASPAAAEPPKPNPGQLEAAVRAAMLAQNGAQAKKDYKTDSLPEPVVETQRTAGSDWAFGTATLPAPTTTPEAPRTALFVAKRTDGRWRTELQGGSGFAELAKQAPDSVVDGEEKNLFAKVVRAEQTDYARAEATQEGSGKPPEGKPGGAAGEADGPRGGLDTGLGLPWSKGMAWRLGGVHGNTGSSLPMNSIDFFGGDGQVRAAAGGRLYKSCQRGDSALVSVVHDNGYTTTYYHMTNLTNLANGSRIQEGTYLGRTGTRLPCGGSANGNHVHFSVKRGNREVPVAGKTLGGWTFFQGGGQYQGGAERGNQRVAAFRGNITNFGSSGGNTPPPDAGKPPTDNNRPKPPDNKPKPPDNKPGNKVAKGTVDSGRYAGINLRSGPGTNYEVRTRVRTGQTLNIACTARGESIQGLWGRTNLWNKLDNGMWISDGFLNTGSNDPVAPACDAGDKPKPAKDDAPKPPADKAVKGTVDSGPHAGVNVRGGPGTRFAVRTRLRTGQTVNIVCAARGENIPGVKGMTDRWNKLDDGTWISAGFVNVGNNGAVPACR</sequence>
<feature type="active site" description="Proton donor/acceptor" evidence="1">
    <location>
        <position position="307"/>
    </location>
</feature>
<dbReference type="GO" id="GO:0004222">
    <property type="term" value="F:metalloendopeptidase activity"/>
    <property type="evidence" value="ECO:0007669"/>
    <property type="project" value="InterPro"/>
</dbReference>
<keyword evidence="7" id="KW-1185">Reference proteome</keyword>
<comment type="cofactor">
    <cofactor evidence="2">
        <name>Zn(2+)</name>
        <dbReference type="ChEBI" id="CHEBI:29105"/>
    </cofactor>
    <text evidence="2">Binds 1 zinc ion per subunit.</text>
</comment>
<reference evidence="6" key="1">
    <citation type="journal article" date="2014" name="Int. J. Syst. Evol. Microbiol.">
        <title>Complete genome sequence of Corynebacterium casei LMG S-19264T (=DSM 44701T), isolated from a smear-ripened cheese.</title>
        <authorList>
            <consortium name="US DOE Joint Genome Institute (JGI-PGF)"/>
            <person name="Walter F."/>
            <person name="Albersmeier A."/>
            <person name="Kalinowski J."/>
            <person name="Ruckert C."/>
        </authorList>
    </citation>
    <scope>NUCLEOTIDE SEQUENCE</scope>
    <source>
        <strain evidence="6">CGMCC 4.5737</strain>
    </source>
</reference>
<feature type="region of interest" description="Disordered" evidence="3">
    <location>
        <begin position="164"/>
        <end position="198"/>
    </location>
</feature>
<dbReference type="InterPro" id="IPR016047">
    <property type="entry name" value="M23ase_b-sheet_dom"/>
</dbReference>
<organism evidence="6 7">
    <name type="scientific">Longimycelium tulufanense</name>
    <dbReference type="NCBI Taxonomy" id="907463"/>
    <lineage>
        <taxon>Bacteria</taxon>
        <taxon>Bacillati</taxon>
        <taxon>Actinomycetota</taxon>
        <taxon>Actinomycetes</taxon>
        <taxon>Pseudonocardiales</taxon>
        <taxon>Pseudonocardiaceae</taxon>
        <taxon>Longimycelium</taxon>
    </lineage>
</organism>
<dbReference type="SUPFAM" id="SSF51261">
    <property type="entry name" value="Duplicated hybrid motif"/>
    <property type="match status" value="1"/>
</dbReference>
<dbReference type="AlphaFoldDB" id="A0A8J3FU06"/>
<feature type="chain" id="PRO_5035200095" description="M23ase beta-sheet core domain-containing protein" evidence="4">
    <location>
        <begin position="43"/>
        <end position="584"/>
    </location>
</feature>
<dbReference type="InterPro" id="IPR000841">
    <property type="entry name" value="Pept_M23A_Blytic"/>
</dbReference>
<comment type="caution">
    <text evidence="6">The sequence shown here is derived from an EMBL/GenBank/DDBJ whole genome shotgun (WGS) entry which is preliminary data.</text>
</comment>
<dbReference type="CDD" id="cd12797">
    <property type="entry name" value="M23_peptidase"/>
    <property type="match status" value="1"/>
</dbReference>
<evidence type="ECO:0000256" key="3">
    <source>
        <dbReference type="SAM" id="MobiDB-lite"/>
    </source>
</evidence>
<evidence type="ECO:0000256" key="1">
    <source>
        <dbReference type="PIRSR" id="PIRSR600841-1"/>
    </source>
</evidence>
<protein>
    <recommendedName>
        <fullName evidence="5">M23ase beta-sheet core domain-containing protein</fullName>
    </recommendedName>
</protein>
<dbReference type="EMBL" id="BMMK01000005">
    <property type="protein sequence ID" value="GGM46139.1"/>
    <property type="molecule type" value="Genomic_DNA"/>
</dbReference>
<feature type="region of interest" description="Disordered" evidence="3">
    <location>
        <begin position="355"/>
        <end position="423"/>
    </location>
</feature>
<dbReference type="Gene3D" id="2.70.70.10">
    <property type="entry name" value="Glucose Permease (Domain IIA)"/>
    <property type="match status" value="1"/>
</dbReference>
<keyword evidence="2" id="KW-0862">Zinc</keyword>
<evidence type="ECO:0000313" key="7">
    <source>
        <dbReference type="Proteomes" id="UP000637578"/>
    </source>
</evidence>
<evidence type="ECO:0000256" key="4">
    <source>
        <dbReference type="SAM" id="SignalP"/>
    </source>
</evidence>
<evidence type="ECO:0000259" key="5">
    <source>
        <dbReference type="Pfam" id="PF01551"/>
    </source>
</evidence>
<accession>A0A8J3FU06</accession>
<dbReference type="PANTHER" id="PTHR21666:SF270">
    <property type="entry name" value="MUREIN HYDROLASE ACTIVATOR ENVC"/>
    <property type="match status" value="1"/>
</dbReference>
<dbReference type="InterPro" id="IPR011055">
    <property type="entry name" value="Dup_hybrid_motif"/>
</dbReference>
<feature type="binding site" evidence="2">
    <location>
        <position position="216"/>
    </location>
    <ligand>
        <name>Zn(2+)</name>
        <dbReference type="ChEBI" id="CHEBI:29105"/>
    </ligand>
</feature>
<dbReference type="PANTHER" id="PTHR21666">
    <property type="entry name" value="PEPTIDASE-RELATED"/>
    <property type="match status" value="1"/>
</dbReference>
<feature type="signal peptide" evidence="4">
    <location>
        <begin position="1"/>
        <end position="42"/>
    </location>
</feature>
<dbReference type="Pfam" id="PF01551">
    <property type="entry name" value="Peptidase_M23"/>
    <property type="match status" value="1"/>
</dbReference>
<evidence type="ECO:0000256" key="2">
    <source>
        <dbReference type="PIRSR" id="PIRSR600841-2"/>
    </source>
</evidence>
<feature type="binding site" evidence="2">
    <location>
        <position position="309"/>
    </location>
    <ligand>
        <name>Zn(2+)</name>
        <dbReference type="ChEBI" id="CHEBI:29105"/>
    </ligand>
</feature>
<dbReference type="RefSeq" id="WP_189055544.1">
    <property type="nucleotide sequence ID" value="NZ_BMMK01000005.1"/>
</dbReference>
<name>A0A8J3FU06_9PSEU</name>
<feature type="binding site" evidence="2">
    <location>
        <position position="229"/>
    </location>
    <ligand>
        <name>Zn(2+)</name>
        <dbReference type="ChEBI" id="CHEBI:29105"/>
    </ligand>
</feature>
<dbReference type="GO" id="GO:0046872">
    <property type="term" value="F:metal ion binding"/>
    <property type="evidence" value="ECO:0007669"/>
    <property type="project" value="UniProtKB-KW"/>
</dbReference>
<feature type="compositionally biased region" description="Gly residues" evidence="3">
    <location>
        <begin position="181"/>
        <end position="198"/>
    </location>
</feature>
<feature type="active site" description="Proton donor/acceptor" evidence="1">
    <location>
        <position position="271"/>
    </location>
</feature>
<dbReference type="Proteomes" id="UP000637578">
    <property type="component" value="Unassembled WGS sequence"/>
</dbReference>
<feature type="compositionally biased region" description="Basic and acidic residues" evidence="3">
    <location>
        <begin position="379"/>
        <end position="392"/>
    </location>
</feature>
<keyword evidence="2" id="KW-0479">Metal-binding</keyword>
<keyword evidence="4" id="KW-0732">Signal</keyword>
<dbReference type="GO" id="GO:0006508">
    <property type="term" value="P:proteolysis"/>
    <property type="evidence" value="ECO:0007669"/>
    <property type="project" value="InterPro"/>
</dbReference>
<dbReference type="PRINTS" id="PR00933">
    <property type="entry name" value="BLYTICPTASE"/>
</dbReference>
<gene>
    <name evidence="6" type="ORF">GCM10012275_16430</name>
</gene>
<feature type="compositionally biased region" description="Basic and acidic residues" evidence="3">
    <location>
        <begin position="483"/>
        <end position="503"/>
    </location>
</feature>
<reference evidence="6" key="2">
    <citation type="submission" date="2020-09" db="EMBL/GenBank/DDBJ databases">
        <authorList>
            <person name="Sun Q."/>
            <person name="Zhou Y."/>
        </authorList>
    </citation>
    <scope>NUCLEOTIDE SEQUENCE</scope>
    <source>
        <strain evidence="6">CGMCC 4.5737</strain>
    </source>
</reference>
<dbReference type="InterPro" id="IPR050570">
    <property type="entry name" value="Cell_wall_metabolism_enzyme"/>
</dbReference>